<protein>
    <submittedName>
        <fullName evidence="1">Uncharacterized protein</fullName>
    </submittedName>
</protein>
<gene>
    <name evidence="1" type="ORF">AVEN_144840_1</name>
</gene>
<dbReference type="EMBL" id="BGPR01174292">
    <property type="protein sequence ID" value="GBM41584.1"/>
    <property type="molecule type" value="Genomic_DNA"/>
</dbReference>
<organism evidence="1 2">
    <name type="scientific">Araneus ventricosus</name>
    <name type="common">Orbweaver spider</name>
    <name type="synonym">Epeira ventricosa</name>
    <dbReference type="NCBI Taxonomy" id="182803"/>
    <lineage>
        <taxon>Eukaryota</taxon>
        <taxon>Metazoa</taxon>
        <taxon>Ecdysozoa</taxon>
        <taxon>Arthropoda</taxon>
        <taxon>Chelicerata</taxon>
        <taxon>Arachnida</taxon>
        <taxon>Araneae</taxon>
        <taxon>Araneomorphae</taxon>
        <taxon>Entelegynae</taxon>
        <taxon>Araneoidea</taxon>
        <taxon>Araneidae</taxon>
        <taxon>Araneus</taxon>
    </lineage>
</organism>
<name>A0A4Y2FPJ9_ARAVE</name>
<evidence type="ECO:0000313" key="1">
    <source>
        <dbReference type="EMBL" id="GBM41584.1"/>
    </source>
</evidence>
<accession>A0A4Y2FPJ9</accession>
<proteinExistence type="predicted"/>
<dbReference type="AlphaFoldDB" id="A0A4Y2FPJ9"/>
<evidence type="ECO:0000313" key="2">
    <source>
        <dbReference type="Proteomes" id="UP000499080"/>
    </source>
</evidence>
<sequence length="92" mass="10432">MICFNPSPECVPNMLNRVQIVGDSRSLQADDILFFKTFVRDGSMVRKALSILKDKTCAHCTSEQTNKLLQKDIPINVVWLRVGHKDLFQNPG</sequence>
<dbReference type="Proteomes" id="UP000499080">
    <property type="component" value="Unassembled WGS sequence"/>
</dbReference>
<comment type="caution">
    <text evidence="1">The sequence shown here is derived from an EMBL/GenBank/DDBJ whole genome shotgun (WGS) entry which is preliminary data.</text>
</comment>
<reference evidence="1 2" key="1">
    <citation type="journal article" date="2019" name="Sci. Rep.">
        <title>Orb-weaving spider Araneus ventricosus genome elucidates the spidroin gene catalogue.</title>
        <authorList>
            <person name="Kono N."/>
            <person name="Nakamura H."/>
            <person name="Ohtoshi R."/>
            <person name="Moran D.A.P."/>
            <person name="Shinohara A."/>
            <person name="Yoshida Y."/>
            <person name="Fujiwara M."/>
            <person name="Mori M."/>
            <person name="Tomita M."/>
            <person name="Arakawa K."/>
        </authorList>
    </citation>
    <scope>NUCLEOTIDE SEQUENCE [LARGE SCALE GENOMIC DNA]</scope>
</reference>
<keyword evidence="2" id="KW-1185">Reference proteome</keyword>